<comment type="caution">
    <text evidence="3">The sequence shown here is derived from an EMBL/GenBank/DDBJ whole genome shotgun (WGS) entry which is preliminary data.</text>
</comment>
<accession>A0A2N3YEU9</accession>
<dbReference type="EMBL" id="PJNE01000001">
    <property type="protein sequence ID" value="PKW25378.1"/>
    <property type="molecule type" value="Genomic_DNA"/>
</dbReference>
<organism evidence="3 4">
    <name type="scientific">Phycicoccus duodecadis</name>
    <dbReference type="NCBI Taxonomy" id="173053"/>
    <lineage>
        <taxon>Bacteria</taxon>
        <taxon>Bacillati</taxon>
        <taxon>Actinomycetota</taxon>
        <taxon>Actinomycetes</taxon>
        <taxon>Micrococcales</taxon>
        <taxon>Intrasporangiaceae</taxon>
        <taxon>Phycicoccus</taxon>
    </lineage>
</organism>
<name>A0A2N3YEU9_9MICO</name>
<reference evidence="3 4" key="1">
    <citation type="submission" date="2017-12" db="EMBL/GenBank/DDBJ databases">
        <title>Sequencing the genomes of 1000 Actinobacteria strains.</title>
        <authorList>
            <person name="Klenk H.-P."/>
        </authorList>
    </citation>
    <scope>NUCLEOTIDE SEQUENCE [LARGE SCALE GENOMIC DNA]</scope>
    <source>
        <strain evidence="3 4">DSM 12806</strain>
    </source>
</reference>
<dbReference type="SMART" id="SM00855">
    <property type="entry name" value="PGAM"/>
    <property type="match status" value="1"/>
</dbReference>
<feature type="active site" description="Proton donor/acceptor" evidence="1">
    <location>
        <position position="86"/>
    </location>
</feature>
<dbReference type="AlphaFoldDB" id="A0A2N3YEU9"/>
<feature type="binding site" evidence="2">
    <location>
        <begin position="29"/>
        <end position="30"/>
    </location>
    <ligand>
        <name>substrate</name>
    </ligand>
</feature>
<dbReference type="SUPFAM" id="SSF53254">
    <property type="entry name" value="Phosphoglycerate mutase-like"/>
    <property type="match status" value="1"/>
</dbReference>
<evidence type="ECO:0000256" key="1">
    <source>
        <dbReference type="PIRSR" id="PIRSR613078-1"/>
    </source>
</evidence>
<dbReference type="InterPro" id="IPR029033">
    <property type="entry name" value="His_PPase_superfam"/>
</dbReference>
<dbReference type="Gene3D" id="3.40.50.1240">
    <property type="entry name" value="Phosphoglycerate mutase-like"/>
    <property type="match status" value="1"/>
</dbReference>
<dbReference type="GO" id="GO:0101006">
    <property type="term" value="F:protein histidine phosphatase activity"/>
    <property type="evidence" value="ECO:0007669"/>
    <property type="project" value="TreeGrafter"/>
</dbReference>
<gene>
    <name evidence="3" type="ORF">ATL31_0166</name>
</gene>
<dbReference type="GO" id="GO:0070297">
    <property type="term" value="P:regulation of phosphorelay signal transduction system"/>
    <property type="evidence" value="ECO:0007669"/>
    <property type="project" value="TreeGrafter"/>
</dbReference>
<dbReference type="InterPro" id="IPR050275">
    <property type="entry name" value="PGM_Phosphatase"/>
</dbReference>
<evidence type="ECO:0000256" key="2">
    <source>
        <dbReference type="PIRSR" id="PIRSR613078-2"/>
    </source>
</evidence>
<proteinExistence type="predicted"/>
<dbReference type="CDD" id="cd07067">
    <property type="entry name" value="HP_PGM_like"/>
    <property type="match status" value="1"/>
</dbReference>
<dbReference type="Proteomes" id="UP000233781">
    <property type="component" value="Unassembled WGS sequence"/>
</dbReference>
<protein>
    <submittedName>
        <fullName evidence="3">Putative phosphoglycerate mutase</fullName>
    </submittedName>
</protein>
<dbReference type="PANTHER" id="PTHR48100:SF15">
    <property type="entry name" value="SEDOHEPTULOSE 1,7-BISPHOSPHATASE"/>
    <property type="match status" value="1"/>
</dbReference>
<dbReference type="PANTHER" id="PTHR48100">
    <property type="entry name" value="BROAD-SPECIFICITY PHOSPHATASE YOR283W-RELATED"/>
    <property type="match status" value="1"/>
</dbReference>
<keyword evidence="4" id="KW-1185">Reference proteome</keyword>
<feature type="binding site" evidence="2">
    <location>
        <position position="66"/>
    </location>
    <ligand>
        <name>substrate</name>
    </ligand>
</feature>
<dbReference type="Pfam" id="PF00300">
    <property type="entry name" value="His_Phos_1"/>
    <property type="match status" value="1"/>
</dbReference>
<feature type="binding site" evidence="2">
    <location>
        <begin position="86"/>
        <end position="89"/>
    </location>
    <ligand>
        <name>substrate</name>
    </ligand>
</feature>
<feature type="active site" description="Tele-phosphohistidine intermediate" evidence="1">
    <location>
        <position position="17"/>
    </location>
</feature>
<evidence type="ECO:0000313" key="4">
    <source>
        <dbReference type="Proteomes" id="UP000233781"/>
    </source>
</evidence>
<evidence type="ECO:0000313" key="3">
    <source>
        <dbReference type="EMBL" id="PKW25378.1"/>
    </source>
</evidence>
<dbReference type="InterPro" id="IPR013078">
    <property type="entry name" value="His_Pase_superF_clade-1"/>
</dbReference>
<sequence length="205" mass="21890">MAPMSADAPGRLVLVRHGETAWSAAGRHTGRTDVPLTERGEADARALVPLLARFEVALTLCSPLERARRTAELAGLAAEVDDDLLEWDYGRWEGMTTPEIRARLGDPGWTVLDDGVEPGATPGETVEEVAARAARVLRRAEAARTGGDVVLVAHGHLLRVLTATALRQEPRFAAHLVLRPAAVCVLGAEHGVPAVLAWNLEGPSR</sequence>